<feature type="transmembrane region" description="Helical" evidence="7">
    <location>
        <begin position="46"/>
        <end position="67"/>
    </location>
</feature>
<dbReference type="PROSITE" id="PS50850">
    <property type="entry name" value="MFS"/>
    <property type="match status" value="1"/>
</dbReference>
<keyword evidence="4 7" id="KW-0812">Transmembrane</keyword>
<dbReference type="InterPro" id="IPR020846">
    <property type="entry name" value="MFS_dom"/>
</dbReference>
<feature type="transmembrane region" description="Helical" evidence="7">
    <location>
        <begin position="135"/>
        <end position="158"/>
    </location>
</feature>
<evidence type="ECO:0000256" key="7">
    <source>
        <dbReference type="SAM" id="Phobius"/>
    </source>
</evidence>
<feature type="transmembrane region" description="Helical" evidence="7">
    <location>
        <begin position="164"/>
        <end position="185"/>
    </location>
</feature>
<keyword evidence="6 7" id="KW-0472">Membrane</keyword>
<dbReference type="EMBL" id="JBHSJH010000002">
    <property type="protein sequence ID" value="MFC4892638.1"/>
    <property type="molecule type" value="Genomic_DNA"/>
</dbReference>
<reference evidence="10" key="1">
    <citation type="journal article" date="2019" name="Int. J. Syst. Evol. Microbiol.">
        <title>The Global Catalogue of Microorganisms (GCM) 10K type strain sequencing project: providing services to taxonomists for standard genome sequencing and annotation.</title>
        <authorList>
            <consortium name="The Broad Institute Genomics Platform"/>
            <consortium name="The Broad Institute Genome Sequencing Center for Infectious Disease"/>
            <person name="Wu L."/>
            <person name="Ma J."/>
        </authorList>
    </citation>
    <scope>NUCLEOTIDE SEQUENCE [LARGE SCALE GENOMIC DNA]</scope>
    <source>
        <strain evidence="10">CGMCC 1.13718</strain>
    </source>
</reference>
<name>A0ABV9TDD4_9GAMM</name>
<dbReference type="RefSeq" id="WP_119330003.1">
    <property type="nucleotide sequence ID" value="NZ_JBHSJH010000002.1"/>
</dbReference>
<dbReference type="InterPro" id="IPR003663">
    <property type="entry name" value="Sugar/inositol_transpt"/>
</dbReference>
<feature type="transmembrane region" description="Helical" evidence="7">
    <location>
        <begin position="278"/>
        <end position="298"/>
    </location>
</feature>
<dbReference type="InterPro" id="IPR005829">
    <property type="entry name" value="Sugar_transporter_CS"/>
</dbReference>
<evidence type="ECO:0000313" key="10">
    <source>
        <dbReference type="Proteomes" id="UP001595926"/>
    </source>
</evidence>
<feature type="transmembrane region" description="Helical" evidence="7">
    <location>
        <begin position="234"/>
        <end position="258"/>
    </location>
</feature>
<feature type="domain" description="Major facilitator superfamily (MFS) profile" evidence="8">
    <location>
        <begin position="10"/>
        <end position="421"/>
    </location>
</feature>
<comment type="subcellular location">
    <subcellularLocation>
        <location evidence="1">Membrane</location>
        <topology evidence="1">Multi-pass membrane protein</topology>
    </subcellularLocation>
</comment>
<dbReference type="PROSITE" id="PS00217">
    <property type="entry name" value="SUGAR_TRANSPORT_2"/>
    <property type="match status" value="1"/>
</dbReference>
<dbReference type="Gene3D" id="1.20.1250.20">
    <property type="entry name" value="MFS general substrate transporter like domains"/>
    <property type="match status" value="1"/>
</dbReference>
<dbReference type="PROSITE" id="PS00216">
    <property type="entry name" value="SUGAR_TRANSPORT_1"/>
    <property type="match status" value="2"/>
</dbReference>
<dbReference type="InterPro" id="IPR036259">
    <property type="entry name" value="MFS_trans_sf"/>
</dbReference>
<dbReference type="InterPro" id="IPR050814">
    <property type="entry name" value="Myo-inositol_Transporter"/>
</dbReference>
<evidence type="ECO:0000256" key="4">
    <source>
        <dbReference type="ARBA" id="ARBA00022692"/>
    </source>
</evidence>
<feature type="transmembrane region" description="Helical" evidence="7">
    <location>
        <begin position="104"/>
        <end position="123"/>
    </location>
</feature>
<dbReference type="SUPFAM" id="SSF103473">
    <property type="entry name" value="MFS general substrate transporter"/>
    <property type="match status" value="1"/>
</dbReference>
<evidence type="ECO:0000256" key="1">
    <source>
        <dbReference type="ARBA" id="ARBA00004141"/>
    </source>
</evidence>
<proteinExistence type="inferred from homology"/>
<evidence type="ECO:0000256" key="5">
    <source>
        <dbReference type="ARBA" id="ARBA00022989"/>
    </source>
</evidence>
<feature type="transmembrane region" description="Helical" evidence="7">
    <location>
        <begin position="393"/>
        <end position="417"/>
    </location>
</feature>
<protein>
    <submittedName>
        <fullName evidence="9">MFS transporter</fullName>
    </submittedName>
</protein>
<dbReference type="PANTHER" id="PTHR48020">
    <property type="entry name" value="PROTON MYO-INOSITOL COTRANSPORTER"/>
    <property type="match status" value="1"/>
</dbReference>
<feature type="transmembrane region" description="Helical" evidence="7">
    <location>
        <begin position="79"/>
        <end position="98"/>
    </location>
</feature>
<evidence type="ECO:0000256" key="6">
    <source>
        <dbReference type="ARBA" id="ARBA00023136"/>
    </source>
</evidence>
<keyword evidence="3" id="KW-0813">Transport</keyword>
<feature type="transmembrane region" description="Helical" evidence="7">
    <location>
        <begin position="330"/>
        <end position="355"/>
    </location>
</feature>
<keyword evidence="10" id="KW-1185">Reference proteome</keyword>
<evidence type="ECO:0000313" key="9">
    <source>
        <dbReference type="EMBL" id="MFC4892638.1"/>
    </source>
</evidence>
<dbReference type="PRINTS" id="PR00171">
    <property type="entry name" value="SUGRTRNSPORT"/>
</dbReference>
<gene>
    <name evidence="9" type="ORF">ACFPDQ_06205</name>
</gene>
<comment type="similarity">
    <text evidence="2">Belongs to the major facilitator superfamily. Sugar transporter (TC 2.A.1.1) family.</text>
</comment>
<evidence type="ECO:0000256" key="3">
    <source>
        <dbReference type="ARBA" id="ARBA00022448"/>
    </source>
</evidence>
<dbReference type="PANTHER" id="PTHR48020:SF12">
    <property type="entry name" value="PROTON MYO-INOSITOL COTRANSPORTER"/>
    <property type="match status" value="1"/>
</dbReference>
<evidence type="ECO:0000259" key="8">
    <source>
        <dbReference type="PROSITE" id="PS50850"/>
    </source>
</evidence>
<evidence type="ECO:0000256" key="2">
    <source>
        <dbReference type="ARBA" id="ARBA00010992"/>
    </source>
</evidence>
<dbReference type="Pfam" id="PF00083">
    <property type="entry name" value="Sugar_tr"/>
    <property type="match status" value="1"/>
</dbReference>
<sequence length="426" mass="46482">MIVNKYQKLVLGLIVLTGLCSGFDIGVISGTLPLIEQELMLSPLQLSQIAGVVFFGALISKFISGFLMDLFGRRNTISLGSFLFAISIVLMILSQSYMSLLLSRLFQGISVGFLLTVIPIYIAEASFVNFRGRATGIFQLSLASGIFIANLLASLLAANYGWRLIFAFAIPLAISLLFVSFIAPFSPAWLYSKGKTALADETNKRLFADSQPSSSIREKIRFIDFIGALKNKTYFLQLLLISFLTVLNGFVGINLFISYGPTIFGQVLPNLKIHASDYGSALTLVNLLATVVGIFFVDRVGRRKLAISGLLIAFVFTILTIIALQCDLKIIALIGIIIVVFGGAVGPAVCIWLILSEVLPIHLRGMGISIALVSKALLESIFISSFLELVNTYGYPLIFSFMAGCMLLFAVLVYKFLPEMANKELK</sequence>
<feature type="transmembrane region" description="Helical" evidence="7">
    <location>
        <begin position="305"/>
        <end position="324"/>
    </location>
</feature>
<keyword evidence="5 7" id="KW-1133">Transmembrane helix</keyword>
<comment type="caution">
    <text evidence="9">The sequence shown here is derived from an EMBL/GenBank/DDBJ whole genome shotgun (WGS) entry which is preliminary data.</text>
</comment>
<accession>A0ABV9TDD4</accession>
<feature type="transmembrane region" description="Helical" evidence="7">
    <location>
        <begin position="367"/>
        <end position="387"/>
    </location>
</feature>
<dbReference type="InterPro" id="IPR005828">
    <property type="entry name" value="MFS_sugar_transport-like"/>
</dbReference>
<dbReference type="Proteomes" id="UP001595926">
    <property type="component" value="Unassembled WGS sequence"/>
</dbReference>
<organism evidence="9 10">
    <name type="scientific">Pseudofrancisella aestuarii</name>
    <dbReference type="NCBI Taxonomy" id="2670347"/>
    <lineage>
        <taxon>Bacteria</taxon>
        <taxon>Pseudomonadati</taxon>
        <taxon>Pseudomonadota</taxon>
        <taxon>Gammaproteobacteria</taxon>
        <taxon>Thiotrichales</taxon>
        <taxon>Francisellaceae</taxon>
        <taxon>Pseudofrancisella</taxon>
    </lineage>
</organism>